<dbReference type="EMBL" id="BBPA01000006">
    <property type="protein sequence ID" value="GAL91614.1"/>
    <property type="molecule type" value="Genomic_DNA"/>
</dbReference>
<organism evidence="1 2">
    <name type="scientific">Microcystis aeruginosa NIES-44</name>
    <dbReference type="NCBI Taxonomy" id="449439"/>
    <lineage>
        <taxon>Bacteria</taxon>
        <taxon>Bacillati</taxon>
        <taxon>Cyanobacteriota</taxon>
        <taxon>Cyanophyceae</taxon>
        <taxon>Oscillatoriophycideae</taxon>
        <taxon>Chroococcales</taxon>
        <taxon>Microcystaceae</taxon>
        <taxon>Microcystis</taxon>
    </lineage>
</organism>
<protein>
    <submittedName>
        <fullName evidence="1">Mobile element protein</fullName>
    </submittedName>
</protein>
<dbReference type="Proteomes" id="UP000030321">
    <property type="component" value="Unassembled WGS sequence"/>
</dbReference>
<proteinExistence type="predicted"/>
<accession>A0A0A1VPR8</accession>
<evidence type="ECO:0000313" key="1">
    <source>
        <dbReference type="EMBL" id="GAL91614.1"/>
    </source>
</evidence>
<name>A0A0A1VPR8_MICAE</name>
<dbReference type="InterPro" id="IPR011518">
    <property type="entry name" value="Transposase_36"/>
</dbReference>
<evidence type="ECO:0000313" key="2">
    <source>
        <dbReference type="Proteomes" id="UP000030321"/>
    </source>
</evidence>
<comment type="caution">
    <text evidence="1">The sequence shown here is derived from an EMBL/GenBank/DDBJ whole genome shotgun (WGS) entry which is preliminary data.</text>
</comment>
<dbReference type="AlphaFoldDB" id="A0A0A1VPR8"/>
<reference evidence="2" key="1">
    <citation type="journal article" date="2015" name="Genome">
        <title>Whole Genome Sequence of the Non-Microcystin-Producing Microcystis aeruginosa Strain NIES-44.</title>
        <authorList>
            <person name="Okano K."/>
            <person name="Miyata N."/>
            <person name="Ozaki Y."/>
        </authorList>
    </citation>
    <scope>NUCLEOTIDE SEQUENCE [LARGE SCALE GENOMIC DNA]</scope>
    <source>
        <strain evidence="2">NIES-44</strain>
    </source>
</reference>
<sequence length="151" mass="17797">MVDSLYQWWETLRETEKQATEIIQIKMDNGLENSGVRTQFLKRMVELAAQIKKLFHLLYFPPYHSKYNPRERCWGILEQPWNGTLLKDVDTLLGWAKSMTGKGLHPIISLSQKVAQKGITLTKKEMKEVERHLERDSKLPKWDIFIRPNMA</sequence>
<gene>
    <name evidence="1" type="ORF">N44_02327</name>
</gene>
<dbReference type="Pfam" id="PF07592">
    <property type="entry name" value="DDE_Tnp_ISAZ013"/>
    <property type="match status" value="1"/>
</dbReference>